<dbReference type="Gene3D" id="3.90.1680.10">
    <property type="entry name" value="SOS response associated peptidase-like"/>
    <property type="match status" value="1"/>
</dbReference>
<reference evidence="2" key="1">
    <citation type="submission" date="2023-03" db="EMBL/GenBank/DDBJ databases">
        <title>Andean soil-derived lignocellulolytic bacterial consortium as a source of novel taxa and putative plastic-active enzymes.</title>
        <authorList>
            <person name="Diaz-Garcia L."/>
            <person name="Chuvochina M."/>
            <person name="Feuerriegel G."/>
            <person name="Bunk B."/>
            <person name="Sproer C."/>
            <person name="Streit W.R."/>
            <person name="Rodriguez L.M."/>
            <person name="Overmann J."/>
            <person name="Jimenez D.J."/>
        </authorList>
    </citation>
    <scope>NUCLEOTIDE SEQUENCE</scope>
    <source>
        <strain evidence="2">MAG 4196</strain>
    </source>
</reference>
<dbReference type="GO" id="GO:0003697">
    <property type="term" value="F:single-stranded DNA binding"/>
    <property type="evidence" value="ECO:0007669"/>
    <property type="project" value="InterPro"/>
</dbReference>
<dbReference type="EMBL" id="CP119312">
    <property type="protein sequence ID" value="WEK03371.1"/>
    <property type="molecule type" value="Genomic_DNA"/>
</dbReference>
<dbReference type="SUPFAM" id="SSF143081">
    <property type="entry name" value="BB1717-like"/>
    <property type="match status" value="1"/>
</dbReference>
<gene>
    <name evidence="2" type="ORF">P0Y65_14360</name>
</gene>
<dbReference type="AlphaFoldDB" id="A0AAJ5VRD6"/>
<evidence type="ECO:0000256" key="1">
    <source>
        <dbReference type="SAM" id="MobiDB-lite"/>
    </source>
</evidence>
<evidence type="ECO:0000313" key="3">
    <source>
        <dbReference type="Proteomes" id="UP001217476"/>
    </source>
</evidence>
<organism evidence="2 3">
    <name type="scientific">Candidatus Devosia phytovorans</name>
    <dbReference type="NCBI Taxonomy" id="3121372"/>
    <lineage>
        <taxon>Bacteria</taxon>
        <taxon>Pseudomonadati</taxon>
        <taxon>Pseudomonadota</taxon>
        <taxon>Alphaproteobacteria</taxon>
        <taxon>Hyphomicrobiales</taxon>
        <taxon>Devosiaceae</taxon>
        <taxon>Devosia</taxon>
    </lineage>
</organism>
<sequence>MCGRFTNEFTWAELHALYKLSDELFPTAPSNLQPRYNIAPTQDVDFVALDKAGNRELLRGRWWLVPFFAKELPKAPMFNARIETVDTSGAFCRADRAVRPRNSGRRAEFLYPGYDAPSSAQSSTNINPLSVGRRCPTE</sequence>
<name>A0AAJ5VRD6_9HYPH</name>
<dbReference type="InterPro" id="IPR003738">
    <property type="entry name" value="SRAP"/>
</dbReference>
<dbReference type="GO" id="GO:0106300">
    <property type="term" value="P:protein-DNA covalent cross-linking repair"/>
    <property type="evidence" value="ECO:0007669"/>
    <property type="project" value="InterPro"/>
</dbReference>
<proteinExistence type="predicted"/>
<protein>
    <submittedName>
        <fullName evidence="2">SOS response-associated peptidase family protein</fullName>
    </submittedName>
</protein>
<evidence type="ECO:0000313" key="2">
    <source>
        <dbReference type="EMBL" id="WEK03371.1"/>
    </source>
</evidence>
<dbReference type="InterPro" id="IPR036590">
    <property type="entry name" value="SRAP-like"/>
</dbReference>
<feature type="region of interest" description="Disordered" evidence="1">
    <location>
        <begin position="116"/>
        <end position="138"/>
    </location>
</feature>
<feature type="compositionally biased region" description="Polar residues" evidence="1">
    <location>
        <begin position="118"/>
        <end position="128"/>
    </location>
</feature>
<accession>A0AAJ5VRD6</accession>
<dbReference type="Proteomes" id="UP001217476">
    <property type="component" value="Chromosome"/>
</dbReference>
<dbReference type="Pfam" id="PF02586">
    <property type="entry name" value="SRAP"/>
    <property type="match status" value="1"/>
</dbReference>